<name>A0ABW4QPS3_9BACT</name>
<evidence type="ECO:0000313" key="3">
    <source>
        <dbReference type="EMBL" id="MFD1871211.1"/>
    </source>
</evidence>
<dbReference type="InterPro" id="IPR025965">
    <property type="entry name" value="FlgD/Vpr_Ig-like"/>
</dbReference>
<dbReference type="InterPro" id="IPR011042">
    <property type="entry name" value="6-blade_b-propeller_TolB-like"/>
</dbReference>
<dbReference type="NCBIfam" id="TIGR04183">
    <property type="entry name" value="Por_Secre_tail"/>
    <property type="match status" value="1"/>
</dbReference>
<dbReference type="Proteomes" id="UP001597197">
    <property type="component" value="Unassembled WGS sequence"/>
</dbReference>
<accession>A0ABW4QPS3</accession>
<dbReference type="Gene3D" id="2.60.40.4070">
    <property type="match status" value="1"/>
</dbReference>
<gene>
    <name evidence="3" type="ORF">ACFSDX_02150</name>
</gene>
<dbReference type="EMBL" id="JBHUFD010000001">
    <property type="protein sequence ID" value="MFD1871211.1"/>
    <property type="molecule type" value="Genomic_DNA"/>
</dbReference>
<dbReference type="RefSeq" id="WP_382311555.1">
    <property type="nucleotide sequence ID" value="NZ_JBHUFD010000001.1"/>
</dbReference>
<dbReference type="SUPFAM" id="SSF63829">
    <property type="entry name" value="Calcium-dependent phosphotriesterase"/>
    <property type="match status" value="1"/>
</dbReference>
<keyword evidence="1" id="KW-0732">Signal</keyword>
<proteinExistence type="predicted"/>
<sequence length="1003" mass="108552">MRAILSKWKFLALAGGIPFFTSPLAQAQTQTTIQLKLTSNSTTSAGVYRPNGSLIRNLWQKVDYTPGTYQIMWDGLDNDGKPVPVNTYQIKVIAHKVSYVWEGVVGNTSASWTNNVWRSLVVMQDFCMAPSGESYAGVGYNEGLPGLVYSPAGTVQAPHSVKEHDFYDAFSLVRADNTYLYAVTNNSGWDNKQTSFVMRFKQSDKTEAPWSAGATTTYGPHGPARTRYGVVGLRQSATTTEPQRPAWLANRITGLAVNSSYVAVARKAQNSVQFYAVGTGALLGSLSVNSPGQIAFASTGDLWVVSAGQVKRYTVNSGNSFTAQNTLPGIVNALALDAHPTQNLLLVADGNTSQQVKAYDAAGTLQWTYGQAGGYPSLGPEVVNDKFWFQIQDPLAGGATDRDQYGDPFTFVKWQPDGTFWILDTANLRAMHFGADRRYLGQIMYLPDRLAIAGDQNNATRIFSGNLEFKVSTAPLQPGDQSIVAAPSWQLVRNWSAGLDITRYGSVVNVTTHPNGHTYAQMQDNSITSGPNMTQLVELPATGKLRFTGTLVEDYGNGGFSYEQMADGNLRCARINYAGAPTPFDFGGKAIITGERRALTGYDSNFNPQYGPIQVLWKVASGLKRGDDPFPSKPIGARTRLPQTQNGNYVTYQSTRTGSQGFHLGTIAPGDTTWTAKFHRGKVISSPDRKGSYPEIEAYGGWDGANAYADQKDIVALYNGQNNTTSNTFYHFTQDGLLVNEFGVPADDKVGLTDNYAPAGFAGNNVDMYMVRPSANTLHVYTVDEAVHAGLHRWRVDGSNSIQELTGSGQLGKTILVGAGPLPVNLLSFSATRNGTQVSCNWETASEQNSDYFIVERSADGTDYAPIGKVASAGSSASKRSYYYADANPLTSLAYYRLRLVDTDGSESFSPVMTVATTNKLGAALVASVVPNPGNDFFELLTSGSPIVEANIYNTLGGHLQRLVPSSPQTQRLNFNLANYPAGIYVVRVQMAAGLKTVKLLKN</sequence>
<keyword evidence="4" id="KW-1185">Reference proteome</keyword>
<dbReference type="Gene3D" id="2.120.10.30">
    <property type="entry name" value="TolB, C-terminal domain"/>
    <property type="match status" value="1"/>
</dbReference>
<organism evidence="3 4">
    <name type="scientific">Hymenobacter bucti</name>
    <dbReference type="NCBI Taxonomy" id="1844114"/>
    <lineage>
        <taxon>Bacteria</taxon>
        <taxon>Pseudomonadati</taxon>
        <taxon>Bacteroidota</taxon>
        <taxon>Cytophagia</taxon>
        <taxon>Cytophagales</taxon>
        <taxon>Hymenobacteraceae</taxon>
        <taxon>Hymenobacter</taxon>
    </lineage>
</organism>
<evidence type="ECO:0000259" key="2">
    <source>
        <dbReference type="Pfam" id="PF13860"/>
    </source>
</evidence>
<feature type="domain" description="FlgD/Vpr Ig-like" evidence="2">
    <location>
        <begin position="26"/>
        <end position="94"/>
    </location>
</feature>
<reference evidence="4" key="1">
    <citation type="journal article" date="2019" name="Int. J. Syst. Evol. Microbiol.">
        <title>The Global Catalogue of Microorganisms (GCM) 10K type strain sequencing project: providing services to taxonomists for standard genome sequencing and annotation.</title>
        <authorList>
            <consortium name="The Broad Institute Genomics Platform"/>
            <consortium name="The Broad Institute Genome Sequencing Center for Infectious Disease"/>
            <person name="Wu L."/>
            <person name="Ma J."/>
        </authorList>
    </citation>
    <scope>NUCLEOTIDE SEQUENCE [LARGE SCALE GENOMIC DNA]</scope>
    <source>
        <strain evidence="4">CGMCC 1.15795</strain>
    </source>
</reference>
<dbReference type="Gene3D" id="2.60.40.10">
    <property type="entry name" value="Immunoglobulins"/>
    <property type="match status" value="1"/>
</dbReference>
<feature type="chain" id="PRO_5047266246" evidence="1">
    <location>
        <begin position="28"/>
        <end position="1003"/>
    </location>
</feature>
<comment type="caution">
    <text evidence="3">The sequence shown here is derived from an EMBL/GenBank/DDBJ whole genome shotgun (WGS) entry which is preliminary data.</text>
</comment>
<feature type="signal peptide" evidence="1">
    <location>
        <begin position="1"/>
        <end position="27"/>
    </location>
</feature>
<evidence type="ECO:0000256" key="1">
    <source>
        <dbReference type="SAM" id="SignalP"/>
    </source>
</evidence>
<dbReference type="InterPro" id="IPR013783">
    <property type="entry name" value="Ig-like_fold"/>
</dbReference>
<evidence type="ECO:0000313" key="4">
    <source>
        <dbReference type="Proteomes" id="UP001597197"/>
    </source>
</evidence>
<dbReference type="Pfam" id="PF13860">
    <property type="entry name" value="FlgD_ig"/>
    <property type="match status" value="1"/>
</dbReference>
<dbReference type="InterPro" id="IPR026444">
    <property type="entry name" value="Secre_tail"/>
</dbReference>
<protein>
    <submittedName>
        <fullName evidence="3">T9SS type A sorting domain-containing protein</fullName>
    </submittedName>
</protein>